<dbReference type="CDD" id="cd21037">
    <property type="entry name" value="MLKL_NTD"/>
    <property type="match status" value="1"/>
</dbReference>
<dbReference type="InterPro" id="IPR011009">
    <property type="entry name" value="Kinase-like_dom_sf"/>
</dbReference>
<feature type="chain" id="PRO_5034232742" evidence="6">
    <location>
        <begin position="26"/>
        <end position="541"/>
    </location>
</feature>
<dbReference type="Gene3D" id="1.10.510.10">
    <property type="entry name" value="Transferase(Phosphotransferase) domain 1"/>
    <property type="match status" value="1"/>
</dbReference>
<evidence type="ECO:0000256" key="4">
    <source>
        <dbReference type="PROSITE-ProRule" id="PRU10141"/>
    </source>
</evidence>
<organism evidence="8 9">
    <name type="scientific">Mycena venus</name>
    <dbReference type="NCBI Taxonomy" id="2733690"/>
    <lineage>
        <taxon>Eukaryota</taxon>
        <taxon>Fungi</taxon>
        <taxon>Dikarya</taxon>
        <taxon>Basidiomycota</taxon>
        <taxon>Agaricomycotina</taxon>
        <taxon>Agaricomycetes</taxon>
        <taxon>Agaricomycetidae</taxon>
        <taxon>Agaricales</taxon>
        <taxon>Marasmiineae</taxon>
        <taxon>Mycenaceae</taxon>
        <taxon>Mycena</taxon>
    </lineage>
</organism>
<dbReference type="PANTHER" id="PTHR44329:SF214">
    <property type="entry name" value="PROTEIN KINASE DOMAIN-CONTAINING PROTEIN"/>
    <property type="match status" value="1"/>
</dbReference>
<gene>
    <name evidence="8" type="ORF">MVEN_00187500</name>
</gene>
<proteinExistence type="predicted"/>
<dbReference type="GO" id="GO:0004674">
    <property type="term" value="F:protein serine/threonine kinase activity"/>
    <property type="evidence" value="ECO:0007669"/>
    <property type="project" value="UniProtKB-KW"/>
</dbReference>
<dbReference type="Pfam" id="PF07714">
    <property type="entry name" value="PK_Tyr_Ser-Thr"/>
    <property type="match status" value="1"/>
</dbReference>
<keyword evidence="6" id="KW-0732">Signal</keyword>
<evidence type="ECO:0000256" key="2">
    <source>
        <dbReference type="ARBA" id="ARBA00022741"/>
    </source>
</evidence>
<dbReference type="InterPro" id="IPR001245">
    <property type="entry name" value="Ser-Thr/Tyr_kinase_cat_dom"/>
</dbReference>
<dbReference type="PROSITE" id="PS00108">
    <property type="entry name" value="PROTEIN_KINASE_ST"/>
    <property type="match status" value="1"/>
</dbReference>
<evidence type="ECO:0000256" key="3">
    <source>
        <dbReference type="ARBA" id="ARBA00022840"/>
    </source>
</evidence>
<evidence type="ECO:0000313" key="9">
    <source>
        <dbReference type="Proteomes" id="UP000620124"/>
    </source>
</evidence>
<evidence type="ECO:0000256" key="6">
    <source>
        <dbReference type="SAM" id="SignalP"/>
    </source>
</evidence>
<dbReference type="SUPFAM" id="SSF56112">
    <property type="entry name" value="Protein kinase-like (PK-like)"/>
    <property type="match status" value="1"/>
</dbReference>
<feature type="coiled-coil region" evidence="5">
    <location>
        <begin position="138"/>
        <end position="165"/>
    </location>
</feature>
<keyword evidence="9" id="KW-1185">Reference proteome</keyword>
<dbReference type="Gene3D" id="3.30.200.20">
    <property type="entry name" value="Phosphorylase Kinase, domain 1"/>
    <property type="match status" value="1"/>
</dbReference>
<dbReference type="InterPro" id="IPR059179">
    <property type="entry name" value="MLKL-like_MCAfunc"/>
</dbReference>
<keyword evidence="5" id="KW-0175">Coiled coil</keyword>
<dbReference type="InterPro" id="IPR017441">
    <property type="entry name" value="Protein_kinase_ATP_BS"/>
</dbReference>
<dbReference type="Proteomes" id="UP000620124">
    <property type="component" value="Unassembled WGS sequence"/>
</dbReference>
<comment type="caution">
    <text evidence="8">The sequence shown here is derived from an EMBL/GenBank/DDBJ whole genome shotgun (WGS) entry which is preliminary data.</text>
</comment>
<protein>
    <submittedName>
        <fullName evidence="8">Kinase-like protein</fullName>
    </submittedName>
</protein>
<keyword evidence="8" id="KW-0418">Kinase</keyword>
<sequence length="541" mass="61087">MSFPIDAALSAAFTIMGFIVSSIQAQEASRDQLNVLSRSSEQLLTTLNKEFSELRLVPAKCVKPLADLEALLRDIHRFAENEKKSGFLKMLFQRDARVFKIEAFQKRIGMCINAFEISSLLNIQTMLAESKKARVRDAEALHNYLNTLEQNNAKLLQKLEINQNNTVAMMVSIQKQLNHQKLDHTEQSFYTHTLEYLTSRSGQNVTVEDWMISAFEVDYGPEIGRGGFGTVYRGTWNRTEVAIKFLQNHAGITPSLSSLRNEIDIWSTLRHPNILQFLGANTLDDKPFIVMPYIPHNAREFLRLRPSFDPLYILRDISLGLEYLHSRKICHGDLKAINVLIENSGKALLCDFGLARLKADAATRTLVHADSPPIVGSRNWMAPELLTGSRYRVTSDVYAFGMTLYELYTDETPLFTIPYAALVDLVVHRGIRPERPDPGEGRTIQDELWELAEQCWVADPHKRPTATQLHDTVTQLISTSPRPLIPQMDVEQVKPRLTSISDVKLDEMVVNGDHLDSLTPELDWTLASLTSPQVGQMASVA</sequence>
<dbReference type="InterPro" id="IPR008271">
    <property type="entry name" value="Ser/Thr_kinase_AS"/>
</dbReference>
<evidence type="ECO:0000256" key="5">
    <source>
        <dbReference type="SAM" id="Coils"/>
    </source>
</evidence>
<evidence type="ECO:0000256" key="1">
    <source>
        <dbReference type="ARBA" id="ARBA00022527"/>
    </source>
</evidence>
<dbReference type="PROSITE" id="PS00107">
    <property type="entry name" value="PROTEIN_KINASE_ATP"/>
    <property type="match status" value="1"/>
</dbReference>
<keyword evidence="8" id="KW-0808">Transferase</keyword>
<dbReference type="InterPro" id="IPR051681">
    <property type="entry name" value="Ser/Thr_Kinases-Pseudokinases"/>
</dbReference>
<dbReference type="GO" id="GO:0005524">
    <property type="term" value="F:ATP binding"/>
    <property type="evidence" value="ECO:0007669"/>
    <property type="project" value="UniProtKB-UniRule"/>
</dbReference>
<dbReference type="EMBL" id="JACAZI010000002">
    <property type="protein sequence ID" value="KAF7368634.1"/>
    <property type="molecule type" value="Genomic_DNA"/>
</dbReference>
<dbReference type="PROSITE" id="PS50011">
    <property type="entry name" value="PROTEIN_KINASE_DOM"/>
    <property type="match status" value="1"/>
</dbReference>
<dbReference type="PANTHER" id="PTHR44329">
    <property type="entry name" value="SERINE/THREONINE-PROTEIN KINASE TNNI3K-RELATED"/>
    <property type="match status" value="1"/>
</dbReference>
<dbReference type="SMART" id="SM00220">
    <property type="entry name" value="S_TKc"/>
    <property type="match status" value="1"/>
</dbReference>
<name>A0A8H7DAS8_9AGAR</name>
<keyword evidence="3 4" id="KW-0067">ATP-binding</keyword>
<dbReference type="CDD" id="cd13999">
    <property type="entry name" value="STKc_MAP3K-like"/>
    <property type="match status" value="1"/>
</dbReference>
<reference evidence="8" key="1">
    <citation type="submission" date="2020-05" db="EMBL/GenBank/DDBJ databases">
        <title>Mycena genomes resolve the evolution of fungal bioluminescence.</title>
        <authorList>
            <person name="Tsai I.J."/>
        </authorList>
    </citation>
    <scope>NUCLEOTIDE SEQUENCE</scope>
    <source>
        <strain evidence="8">CCC161011</strain>
    </source>
</reference>
<feature type="binding site" evidence="4">
    <location>
        <position position="244"/>
    </location>
    <ligand>
        <name>ATP</name>
        <dbReference type="ChEBI" id="CHEBI:30616"/>
    </ligand>
</feature>
<feature type="domain" description="Protein kinase" evidence="7">
    <location>
        <begin position="217"/>
        <end position="473"/>
    </location>
</feature>
<dbReference type="AlphaFoldDB" id="A0A8H7DAS8"/>
<keyword evidence="1" id="KW-0723">Serine/threonine-protein kinase</keyword>
<evidence type="ECO:0000313" key="8">
    <source>
        <dbReference type="EMBL" id="KAF7368634.1"/>
    </source>
</evidence>
<accession>A0A8H7DAS8</accession>
<keyword evidence="2 4" id="KW-0547">Nucleotide-binding</keyword>
<evidence type="ECO:0000259" key="7">
    <source>
        <dbReference type="PROSITE" id="PS50011"/>
    </source>
</evidence>
<dbReference type="OrthoDB" id="10261027at2759"/>
<dbReference type="InterPro" id="IPR000719">
    <property type="entry name" value="Prot_kinase_dom"/>
</dbReference>
<feature type="signal peptide" evidence="6">
    <location>
        <begin position="1"/>
        <end position="25"/>
    </location>
</feature>